<dbReference type="GO" id="GO:0005886">
    <property type="term" value="C:plasma membrane"/>
    <property type="evidence" value="ECO:0007669"/>
    <property type="project" value="TreeGrafter"/>
</dbReference>
<evidence type="ECO:0000259" key="13">
    <source>
        <dbReference type="PROSITE" id="PS50146"/>
    </source>
</evidence>
<comment type="similarity">
    <text evidence="2">Belongs to the diacylglycerol/lipid kinase family.</text>
</comment>
<dbReference type="InterPro" id="IPR050187">
    <property type="entry name" value="Lipid_Phosphate_FormReg"/>
</dbReference>
<dbReference type="Gene3D" id="2.60.200.40">
    <property type="match status" value="1"/>
</dbReference>
<dbReference type="InterPro" id="IPR001206">
    <property type="entry name" value="Diacylglycerol_kinase_cat_dom"/>
</dbReference>
<feature type="domain" description="DAGKc" evidence="13">
    <location>
        <begin position="3"/>
        <end position="140"/>
    </location>
</feature>
<keyword evidence="6" id="KW-0547">Nucleotide-binding</keyword>
<dbReference type="PANTHER" id="PTHR12358:SF106">
    <property type="entry name" value="LIPID KINASE YEGS"/>
    <property type="match status" value="1"/>
</dbReference>
<dbReference type="InterPro" id="IPR005218">
    <property type="entry name" value="Diacylglycerol/lipid_kinase"/>
</dbReference>
<evidence type="ECO:0000256" key="5">
    <source>
        <dbReference type="ARBA" id="ARBA00022723"/>
    </source>
</evidence>
<dbReference type="PROSITE" id="PS50146">
    <property type="entry name" value="DAGK"/>
    <property type="match status" value="1"/>
</dbReference>
<dbReference type="SUPFAM" id="SSF111331">
    <property type="entry name" value="NAD kinase/diacylglycerol kinase-like"/>
    <property type="match status" value="1"/>
</dbReference>
<evidence type="ECO:0000256" key="3">
    <source>
        <dbReference type="ARBA" id="ARBA00022516"/>
    </source>
</evidence>
<evidence type="ECO:0000313" key="15">
    <source>
        <dbReference type="Proteomes" id="UP000650511"/>
    </source>
</evidence>
<reference evidence="14" key="1">
    <citation type="journal article" date="2014" name="Int. J. Syst. Evol. Microbiol.">
        <title>Complete genome sequence of Corynebacterium casei LMG S-19264T (=DSM 44701T), isolated from a smear-ripened cheese.</title>
        <authorList>
            <consortium name="US DOE Joint Genome Institute (JGI-PGF)"/>
            <person name="Walter F."/>
            <person name="Albersmeier A."/>
            <person name="Kalinowski J."/>
            <person name="Ruckert C."/>
        </authorList>
    </citation>
    <scope>NUCLEOTIDE SEQUENCE</scope>
    <source>
        <strain evidence="14">CGMCC 1.14988</strain>
    </source>
</reference>
<protein>
    <submittedName>
        <fullName evidence="14">Lipid kinase</fullName>
    </submittedName>
</protein>
<keyword evidence="10" id="KW-0443">Lipid metabolism</keyword>
<dbReference type="Pfam" id="PF19279">
    <property type="entry name" value="YegS_C"/>
    <property type="match status" value="1"/>
</dbReference>
<evidence type="ECO:0000256" key="1">
    <source>
        <dbReference type="ARBA" id="ARBA00001946"/>
    </source>
</evidence>
<evidence type="ECO:0000256" key="6">
    <source>
        <dbReference type="ARBA" id="ARBA00022741"/>
    </source>
</evidence>
<keyword evidence="11" id="KW-0594">Phospholipid biosynthesis</keyword>
<proteinExistence type="inferred from homology"/>
<keyword evidence="15" id="KW-1185">Reference proteome</keyword>
<reference evidence="14" key="2">
    <citation type="submission" date="2020-09" db="EMBL/GenBank/DDBJ databases">
        <authorList>
            <person name="Sun Q."/>
            <person name="Zhou Y."/>
        </authorList>
    </citation>
    <scope>NUCLEOTIDE SEQUENCE</scope>
    <source>
        <strain evidence="14">CGMCC 1.14988</strain>
    </source>
</reference>
<dbReference type="InterPro" id="IPR016064">
    <property type="entry name" value="NAD/diacylglycerol_kinase_sf"/>
</dbReference>
<keyword evidence="9" id="KW-0460">Magnesium</keyword>
<keyword evidence="5" id="KW-0479">Metal-binding</keyword>
<comment type="caution">
    <text evidence="14">The sequence shown here is derived from an EMBL/GenBank/DDBJ whole genome shotgun (WGS) entry which is preliminary data.</text>
</comment>
<keyword evidence="7 14" id="KW-0418">Kinase</keyword>
<dbReference type="EMBL" id="BMHA01000003">
    <property type="protein sequence ID" value="GGI04701.1"/>
    <property type="molecule type" value="Genomic_DNA"/>
</dbReference>
<gene>
    <name evidence="14" type="ORF">GCM10011354_10410</name>
</gene>
<evidence type="ECO:0000256" key="9">
    <source>
        <dbReference type="ARBA" id="ARBA00022842"/>
    </source>
</evidence>
<dbReference type="Proteomes" id="UP000650511">
    <property type="component" value="Unassembled WGS sequence"/>
</dbReference>
<dbReference type="GO" id="GO:0004143">
    <property type="term" value="F:ATP-dependent diacylglycerol kinase activity"/>
    <property type="evidence" value="ECO:0007669"/>
    <property type="project" value="TreeGrafter"/>
</dbReference>
<dbReference type="NCBIfam" id="TIGR00147">
    <property type="entry name" value="YegS/Rv2252/BmrU family lipid kinase"/>
    <property type="match status" value="1"/>
</dbReference>
<dbReference type="SMART" id="SM00046">
    <property type="entry name" value="DAGKc"/>
    <property type="match status" value="1"/>
</dbReference>
<dbReference type="RefSeq" id="WP_165403984.1">
    <property type="nucleotide sequence ID" value="NZ_BMHA01000003.1"/>
</dbReference>
<organism evidence="14 15">
    <name type="scientific">Egicoccus halophilus</name>
    <dbReference type="NCBI Taxonomy" id="1670830"/>
    <lineage>
        <taxon>Bacteria</taxon>
        <taxon>Bacillati</taxon>
        <taxon>Actinomycetota</taxon>
        <taxon>Nitriliruptoria</taxon>
        <taxon>Egicoccales</taxon>
        <taxon>Egicoccaceae</taxon>
        <taxon>Egicoccus</taxon>
    </lineage>
</organism>
<dbReference type="GO" id="GO:0046872">
    <property type="term" value="F:metal ion binding"/>
    <property type="evidence" value="ECO:0007669"/>
    <property type="project" value="UniProtKB-KW"/>
</dbReference>
<evidence type="ECO:0000256" key="10">
    <source>
        <dbReference type="ARBA" id="ARBA00023098"/>
    </source>
</evidence>
<keyword evidence="3" id="KW-0444">Lipid biosynthesis</keyword>
<evidence type="ECO:0000256" key="2">
    <source>
        <dbReference type="ARBA" id="ARBA00005983"/>
    </source>
</evidence>
<comment type="cofactor">
    <cofactor evidence="1">
        <name>Mg(2+)</name>
        <dbReference type="ChEBI" id="CHEBI:18420"/>
    </cofactor>
</comment>
<dbReference type="Pfam" id="PF00781">
    <property type="entry name" value="DAGK_cat"/>
    <property type="match status" value="1"/>
</dbReference>
<keyword evidence="8" id="KW-0067">ATP-binding</keyword>
<evidence type="ECO:0000313" key="14">
    <source>
        <dbReference type="EMBL" id="GGI04701.1"/>
    </source>
</evidence>
<keyword evidence="4" id="KW-0808">Transferase</keyword>
<sequence length="308" mass="32726">MSSPLGPPLLVANPGAGAGRDAVLPRLTAALRTRGLDFDVVTTGGPGDATRLARQAVQDGRRFVVAVGGDGTVQEVVNGLVDAETGEVRGRRPVLGVVAGGTGCDFARTFGLDRAPEVLADHLLGEQTLPIDLGRVRLTGLDGRPRTVLFANIAEAGYGGDVIALANRLPRRLGRARYGAAIVGAIARFRHVETTVTVDQGTRTEPLCNVVVANGQFFGRGLQVAPRALPYDDRFNVQSWGATPFDVLRAAPQLRKGDHLSRSDVREWQSARVEVAASRPLLVEADGEVLGRTPASFDLLHRVIDLKL</sequence>
<dbReference type="InterPro" id="IPR045540">
    <property type="entry name" value="YegS/DAGK_C"/>
</dbReference>
<dbReference type="GO" id="GO:0005524">
    <property type="term" value="F:ATP binding"/>
    <property type="evidence" value="ECO:0007669"/>
    <property type="project" value="UniProtKB-KW"/>
</dbReference>
<evidence type="ECO:0000256" key="12">
    <source>
        <dbReference type="ARBA" id="ARBA00023264"/>
    </source>
</evidence>
<evidence type="ECO:0000256" key="4">
    <source>
        <dbReference type="ARBA" id="ARBA00022679"/>
    </source>
</evidence>
<evidence type="ECO:0000256" key="8">
    <source>
        <dbReference type="ARBA" id="ARBA00022840"/>
    </source>
</evidence>
<dbReference type="GO" id="GO:0008654">
    <property type="term" value="P:phospholipid biosynthetic process"/>
    <property type="evidence" value="ECO:0007669"/>
    <property type="project" value="UniProtKB-KW"/>
</dbReference>
<dbReference type="PANTHER" id="PTHR12358">
    <property type="entry name" value="SPHINGOSINE KINASE"/>
    <property type="match status" value="1"/>
</dbReference>
<dbReference type="InterPro" id="IPR017438">
    <property type="entry name" value="ATP-NAD_kinase_N"/>
</dbReference>
<evidence type="ECO:0000256" key="7">
    <source>
        <dbReference type="ARBA" id="ARBA00022777"/>
    </source>
</evidence>
<keyword evidence="12" id="KW-1208">Phospholipid metabolism</keyword>
<dbReference type="AlphaFoldDB" id="A0A8J3A6N6"/>
<evidence type="ECO:0000256" key="11">
    <source>
        <dbReference type="ARBA" id="ARBA00023209"/>
    </source>
</evidence>
<accession>A0A8J3A6N6</accession>
<dbReference type="Gene3D" id="3.40.50.10330">
    <property type="entry name" value="Probable inorganic polyphosphate/atp-NAD kinase, domain 1"/>
    <property type="match status" value="1"/>
</dbReference>
<name>A0A8J3A6N6_9ACTN</name>